<dbReference type="PROSITE" id="PS00194">
    <property type="entry name" value="THIOREDOXIN_1"/>
    <property type="match status" value="2"/>
</dbReference>
<dbReference type="PANTHER" id="PTHR15337">
    <property type="entry name" value="ANTERIOR GRADIENT PROTEIN-RELATED"/>
    <property type="match status" value="1"/>
</dbReference>
<dbReference type="Gene3D" id="3.40.30.10">
    <property type="entry name" value="Glutaredoxin"/>
    <property type="match status" value="2"/>
</dbReference>
<dbReference type="InterPro" id="IPR017937">
    <property type="entry name" value="Thioredoxin_CS"/>
</dbReference>
<feature type="chain" id="PRO_5018758750" evidence="3">
    <location>
        <begin position="20"/>
        <end position="680"/>
    </location>
</feature>
<feature type="domain" description="Thioredoxin" evidence="4">
    <location>
        <begin position="9"/>
        <end position="135"/>
    </location>
</feature>
<keyword evidence="2" id="KW-0676">Redox-active center</keyword>
<dbReference type="Pfam" id="PF13899">
    <property type="entry name" value="Thioredoxin_7"/>
    <property type="match status" value="2"/>
</dbReference>
<proteinExistence type="predicted"/>
<gene>
    <name evidence="5" type="ORF">D8S85_17070</name>
</gene>
<dbReference type="InterPro" id="IPR051099">
    <property type="entry name" value="AGR/TXD"/>
</dbReference>
<evidence type="ECO:0000256" key="1">
    <source>
        <dbReference type="ARBA" id="ARBA00022729"/>
    </source>
</evidence>
<dbReference type="SUPFAM" id="SSF52833">
    <property type="entry name" value="Thioredoxin-like"/>
    <property type="match status" value="2"/>
</dbReference>
<evidence type="ECO:0000313" key="6">
    <source>
        <dbReference type="Proteomes" id="UP000270673"/>
    </source>
</evidence>
<dbReference type="AlphaFoldDB" id="A0A3Q9ISZ2"/>
<sequence length="680" mass="79393">MKNFILFTCLLFLYTSSFCQEGIHFEPLTFEQAKAKAKAEKKLIFMDCYTSWCGPCKYMTEQVFTRKEAGTYFNPRFISVKFDMEKGEGKILAKRFPISAYPTFFIIRPDGSIQHTIVGGGPLDIFIDRVEKGVHVKTSLDYLQKQYKKGKLSKKQMMEYITILNQNQNYEKSKQISQELETRLTYKDRVKKEFWPLIESKNYGDPEFQFVLNHLSVLQKNIGEETLDHYLQSRFLVPISQCRTKQGEATQQQLEKIRQELSLVEFKSKENLINKLLFAEACAQENIDSIITLTQKMSIQPFSNDDLWFILSPYLNWMDKKGNKKQFYEAANLLDSLALKTQDKNMKTKLSHYAESFKILAYQGIFFHDLSFDEAKQKAQKENKMLFIDCYTRWCGPCMYMTNTIFKEEALGDFMNKQFICVKYDLETEKGSIIQKQYNVQVYPTFIILNPDGSLRHQFVGGGNSSKFLQKVKDGLDDRQSLSALNHKYNNGCRDKEFLTLYLNKLTELYSPQAIQVALDLFQQLNEEEKLSKNYWFLTGNIDIAPKDSEIGKYVLENRAKFFQTIGEEEVNNRLLNSYMKEVMMILYGKMIQTSPENLDKISRQITALHLKNNQVYQAYIKIAKAKLSNDIDHFISVCEKEYSKEFNKKVLYNMEGVGNNATSAQKKRWNDFLKKISSK</sequence>
<keyword evidence="1 3" id="KW-0732">Signal</keyword>
<dbReference type="CDD" id="cd02947">
    <property type="entry name" value="TRX_family"/>
    <property type="match status" value="2"/>
</dbReference>
<dbReference type="EMBL" id="CP032819">
    <property type="protein sequence ID" value="AZS31095.1"/>
    <property type="molecule type" value="Genomic_DNA"/>
</dbReference>
<keyword evidence="6" id="KW-1185">Reference proteome</keyword>
<feature type="signal peptide" evidence="3">
    <location>
        <begin position="1"/>
        <end position="19"/>
    </location>
</feature>
<reference evidence="5 6" key="1">
    <citation type="submission" date="2018-10" db="EMBL/GenBank/DDBJ databases">
        <title>Butyricimonas faecalis sp. nov., isolated from human faeces and emended description of the genus Butyricimonas.</title>
        <authorList>
            <person name="Le Roy T."/>
            <person name="Van der Smissen P."/>
            <person name="Paquot A."/>
            <person name="Delzenne N."/>
            <person name="Muccioli G."/>
            <person name="Collet J.-F."/>
            <person name="Cani P.D."/>
        </authorList>
    </citation>
    <scope>NUCLEOTIDE SEQUENCE [LARGE SCALE GENOMIC DNA]</scope>
    <source>
        <strain evidence="5 6">H184</strain>
    </source>
</reference>
<dbReference type="Proteomes" id="UP000270673">
    <property type="component" value="Chromosome"/>
</dbReference>
<accession>A0A3Q9ISZ2</accession>
<protein>
    <submittedName>
        <fullName evidence="5">DUF255 domain-containing protein</fullName>
    </submittedName>
</protein>
<dbReference type="OrthoDB" id="1099736at2"/>
<dbReference type="KEGG" id="buy:D8S85_17070"/>
<dbReference type="InterPro" id="IPR013766">
    <property type="entry name" value="Thioredoxin_domain"/>
</dbReference>
<organism evidence="5 6">
    <name type="scientific">Butyricimonas faecalis</name>
    <dbReference type="NCBI Taxonomy" id="2093856"/>
    <lineage>
        <taxon>Bacteria</taxon>
        <taxon>Pseudomonadati</taxon>
        <taxon>Bacteroidota</taxon>
        <taxon>Bacteroidia</taxon>
        <taxon>Bacteroidales</taxon>
        <taxon>Odoribacteraceae</taxon>
        <taxon>Butyricimonas</taxon>
    </lineage>
</organism>
<dbReference type="RefSeq" id="WP_127075418.1">
    <property type="nucleotide sequence ID" value="NZ_CP032819.1"/>
</dbReference>
<name>A0A3Q9ISZ2_9BACT</name>
<dbReference type="PANTHER" id="PTHR15337:SF11">
    <property type="entry name" value="THIOREDOXIN DOMAIN-CONTAINING PROTEIN"/>
    <property type="match status" value="1"/>
</dbReference>
<dbReference type="InterPro" id="IPR036249">
    <property type="entry name" value="Thioredoxin-like_sf"/>
</dbReference>
<evidence type="ECO:0000256" key="2">
    <source>
        <dbReference type="ARBA" id="ARBA00023284"/>
    </source>
</evidence>
<dbReference type="PROSITE" id="PS51352">
    <property type="entry name" value="THIOREDOXIN_2"/>
    <property type="match status" value="2"/>
</dbReference>
<evidence type="ECO:0000313" key="5">
    <source>
        <dbReference type="EMBL" id="AZS31095.1"/>
    </source>
</evidence>
<evidence type="ECO:0000256" key="3">
    <source>
        <dbReference type="SAM" id="SignalP"/>
    </source>
</evidence>
<evidence type="ECO:0000259" key="4">
    <source>
        <dbReference type="PROSITE" id="PS51352"/>
    </source>
</evidence>
<feature type="domain" description="Thioredoxin" evidence="4">
    <location>
        <begin position="348"/>
        <end position="477"/>
    </location>
</feature>